<feature type="signal peptide" evidence="1">
    <location>
        <begin position="1"/>
        <end position="18"/>
    </location>
</feature>
<evidence type="ECO:0000313" key="2">
    <source>
        <dbReference type="Proteomes" id="UP000235220"/>
    </source>
</evidence>
<dbReference type="GO" id="GO:0006631">
    <property type="term" value="P:fatty acid metabolic process"/>
    <property type="evidence" value="ECO:0007669"/>
    <property type="project" value="UniProtKB-ARBA"/>
</dbReference>
<dbReference type="OrthoDB" id="1724694at2759"/>
<evidence type="ECO:0000313" key="3">
    <source>
        <dbReference type="RefSeq" id="XP_018806836.1"/>
    </source>
</evidence>
<proteinExistence type="predicted"/>
<reference evidence="3 4" key="1">
    <citation type="submission" date="2025-04" db="UniProtKB">
        <authorList>
            <consortium name="RefSeq"/>
        </authorList>
    </citation>
    <scope>IDENTIFICATION</scope>
    <source>
        <tissue evidence="3 4">Leaves</tissue>
    </source>
</reference>
<evidence type="ECO:0000256" key="1">
    <source>
        <dbReference type="SAM" id="SignalP"/>
    </source>
</evidence>
<dbReference type="GeneID" id="108980389"/>
<evidence type="ECO:0000313" key="4">
    <source>
        <dbReference type="RefSeq" id="XP_018806837.1"/>
    </source>
</evidence>
<feature type="chain" id="PRO_5014290028" evidence="1">
    <location>
        <begin position="19"/>
        <end position="131"/>
    </location>
</feature>
<dbReference type="PANTHER" id="PTHR43272:SF6">
    <property type="entry name" value="LONG CHAIN ACYL-COA SYNTHETASE 1"/>
    <property type="match status" value="1"/>
</dbReference>
<dbReference type="GO" id="GO:0016405">
    <property type="term" value="F:CoA-ligase activity"/>
    <property type="evidence" value="ECO:0007669"/>
    <property type="project" value="UniProtKB-ARBA"/>
</dbReference>
<keyword evidence="1" id="KW-0732">Signal</keyword>
<gene>
    <name evidence="3 4" type="primary">LOC108980389</name>
</gene>
<sequence>MCIFLFLPLAHIIDCVIEEDFFRMGASVGYYHEDLKAIWDDLMELKPTCFVGVPRVFERVHEGILQALQELKPIRRNIFHLLYRYKLTRMNLRFKQKNYAPLAYLLALRKARYLEHMWVRAYLWLDHVFSS</sequence>
<dbReference type="Gene3D" id="3.40.50.12780">
    <property type="entry name" value="N-terminal domain of ligase-like"/>
    <property type="match status" value="1"/>
</dbReference>
<dbReference type="Gramene" id="Jr11_23840_p1">
    <property type="protein sequence ID" value="cds.Jr11_23840_p1"/>
    <property type="gene ID" value="Jr11_23840"/>
</dbReference>
<dbReference type="STRING" id="51240.A0A2I4DI71"/>
<dbReference type="InterPro" id="IPR042099">
    <property type="entry name" value="ANL_N_sf"/>
</dbReference>
<protein>
    <submittedName>
        <fullName evidence="3 4">Long chain acyl-CoA synthetase 1-like</fullName>
    </submittedName>
</protein>
<dbReference type="GO" id="GO:0016878">
    <property type="term" value="F:acid-thiol ligase activity"/>
    <property type="evidence" value="ECO:0007669"/>
    <property type="project" value="UniProtKB-ARBA"/>
</dbReference>
<keyword evidence="2" id="KW-1185">Reference proteome</keyword>
<name>A0A2I4DI71_JUGRE</name>
<accession>A0A2I4DI71</accession>
<dbReference type="Proteomes" id="UP000235220">
    <property type="component" value="Chromosome 11"/>
</dbReference>
<dbReference type="KEGG" id="jre:108980389"/>
<dbReference type="AlphaFoldDB" id="A0A2I4DI71"/>
<dbReference type="RefSeq" id="XP_018806837.1">
    <property type="nucleotide sequence ID" value="XM_018951292.2"/>
</dbReference>
<dbReference type="PANTHER" id="PTHR43272">
    <property type="entry name" value="LONG-CHAIN-FATTY-ACID--COA LIGASE"/>
    <property type="match status" value="1"/>
</dbReference>
<dbReference type="SUPFAM" id="SSF56801">
    <property type="entry name" value="Acetyl-CoA synthetase-like"/>
    <property type="match status" value="1"/>
</dbReference>
<dbReference type="RefSeq" id="XP_018806836.1">
    <property type="nucleotide sequence ID" value="XM_018951291.2"/>
</dbReference>
<organism evidence="2 4">
    <name type="scientific">Juglans regia</name>
    <name type="common">English walnut</name>
    <dbReference type="NCBI Taxonomy" id="51240"/>
    <lineage>
        <taxon>Eukaryota</taxon>
        <taxon>Viridiplantae</taxon>
        <taxon>Streptophyta</taxon>
        <taxon>Embryophyta</taxon>
        <taxon>Tracheophyta</taxon>
        <taxon>Spermatophyta</taxon>
        <taxon>Magnoliopsida</taxon>
        <taxon>eudicotyledons</taxon>
        <taxon>Gunneridae</taxon>
        <taxon>Pentapetalae</taxon>
        <taxon>rosids</taxon>
        <taxon>fabids</taxon>
        <taxon>Fagales</taxon>
        <taxon>Juglandaceae</taxon>
        <taxon>Juglans</taxon>
    </lineage>
</organism>